<dbReference type="PANTHER" id="PTHR42794">
    <property type="entry name" value="HEMIN IMPORT ATP-BINDING PROTEIN HMUV"/>
    <property type="match status" value="1"/>
</dbReference>
<organism evidence="7 8">
    <name type="scientific">Alishewanella aestuarii B11</name>
    <dbReference type="NCBI Taxonomy" id="1197174"/>
    <lineage>
        <taxon>Bacteria</taxon>
        <taxon>Pseudomonadati</taxon>
        <taxon>Pseudomonadota</taxon>
        <taxon>Gammaproteobacteria</taxon>
        <taxon>Alteromonadales</taxon>
        <taxon>Alteromonadaceae</taxon>
        <taxon>Alishewanella</taxon>
    </lineage>
</organism>
<dbReference type="InterPro" id="IPR027417">
    <property type="entry name" value="P-loop_NTPase"/>
</dbReference>
<reference evidence="7 8" key="1">
    <citation type="journal article" date="2012" name="J. Bacteriol.">
        <title>Genome Sequence of Pectin-Degrading Alishewanella aestuarii Strain B11T, Isolated from Tidal Flat Sediment.</title>
        <authorList>
            <person name="Jung J."/>
            <person name="Choi S."/>
            <person name="Chun J."/>
            <person name="Park W."/>
        </authorList>
    </citation>
    <scope>NUCLEOTIDE SEQUENCE [LARGE SCALE GENOMIC DNA]</scope>
    <source>
        <strain evidence="7 8">B11</strain>
    </source>
</reference>
<dbReference type="EMBL" id="ALAB01000042">
    <property type="protein sequence ID" value="EJI83872.1"/>
    <property type="molecule type" value="Genomic_DNA"/>
</dbReference>
<sequence>MLNLHQLSVKRGHNTVINNISAHFIPGQFIALLGENGAGKSTLLSALCLDIPFQGEIQLFEQPLAQWSAERLALQRAVLPQQPISPAGLTVEELVCLSRFGYQESHETSVRIASHWLSALKLHEFAKRDLSQLSGGQLQRCHIARCLTQLDNSFATPKLLLLDEPTAALDVHQQHRCLQQIKAFANAGNLVLAVLHDLNLAALYADQVLLLDQGHISALGKPAQVLAEQPLTALYQTRMHVCQHPRLACPMIFSEPHTELL</sequence>
<comment type="function">
    <text evidence="5">Part of the ABC transporter complex HmuTUV involved in hemin import. Responsible for energy coupling to the transport system.</text>
</comment>
<evidence type="ECO:0000256" key="4">
    <source>
        <dbReference type="ARBA" id="ARBA00022967"/>
    </source>
</evidence>
<dbReference type="GO" id="GO:0005524">
    <property type="term" value="F:ATP binding"/>
    <property type="evidence" value="ECO:0007669"/>
    <property type="project" value="UniProtKB-KW"/>
</dbReference>
<dbReference type="Proteomes" id="UP000012043">
    <property type="component" value="Unassembled WGS sequence"/>
</dbReference>
<dbReference type="InterPro" id="IPR003593">
    <property type="entry name" value="AAA+_ATPase"/>
</dbReference>
<evidence type="ECO:0000256" key="1">
    <source>
        <dbReference type="ARBA" id="ARBA00022448"/>
    </source>
</evidence>
<dbReference type="NCBIfam" id="NF010068">
    <property type="entry name" value="PRK13548.1"/>
    <property type="match status" value="1"/>
</dbReference>
<accession>J2I9Z6</accession>
<dbReference type="AlphaFoldDB" id="J2I9Z6"/>
<evidence type="ECO:0000313" key="8">
    <source>
        <dbReference type="Proteomes" id="UP000012043"/>
    </source>
</evidence>
<evidence type="ECO:0000256" key="2">
    <source>
        <dbReference type="ARBA" id="ARBA00022741"/>
    </source>
</evidence>
<dbReference type="SMART" id="SM00382">
    <property type="entry name" value="AAA"/>
    <property type="match status" value="1"/>
</dbReference>
<gene>
    <name evidence="7" type="ORF">AEST_32690</name>
</gene>
<keyword evidence="3" id="KW-0067">ATP-binding</keyword>
<dbReference type="RefSeq" id="WP_008610354.1">
    <property type="nucleotide sequence ID" value="NZ_ALAB01000042.1"/>
</dbReference>
<keyword evidence="8" id="KW-1185">Reference proteome</keyword>
<protein>
    <recommendedName>
        <fullName evidence="6">ABC transporter domain-containing protein</fullName>
    </recommendedName>
</protein>
<feature type="domain" description="ABC transporter" evidence="6">
    <location>
        <begin position="2"/>
        <end position="238"/>
    </location>
</feature>
<dbReference type="InterPro" id="IPR003439">
    <property type="entry name" value="ABC_transporter-like_ATP-bd"/>
</dbReference>
<keyword evidence="4" id="KW-1278">Translocase</keyword>
<evidence type="ECO:0000259" key="6">
    <source>
        <dbReference type="PROSITE" id="PS50893"/>
    </source>
</evidence>
<keyword evidence="2" id="KW-0547">Nucleotide-binding</keyword>
<name>J2I9Z6_9ALTE</name>
<dbReference type="CDD" id="cd03214">
    <property type="entry name" value="ABC_Iron-Siderophores_B12_Hemin"/>
    <property type="match status" value="1"/>
</dbReference>
<evidence type="ECO:0000256" key="5">
    <source>
        <dbReference type="ARBA" id="ARBA00037066"/>
    </source>
</evidence>
<dbReference type="GO" id="GO:0016887">
    <property type="term" value="F:ATP hydrolysis activity"/>
    <property type="evidence" value="ECO:0007669"/>
    <property type="project" value="InterPro"/>
</dbReference>
<dbReference type="Gene3D" id="3.40.50.300">
    <property type="entry name" value="P-loop containing nucleotide triphosphate hydrolases"/>
    <property type="match status" value="1"/>
</dbReference>
<dbReference type="Pfam" id="PF00005">
    <property type="entry name" value="ABC_tran"/>
    <property type="match status" value="1"/>
</dbReference>
<comment type="caution">
    <text evidence="7">The sequence shown here is derived from an EMBL/GenBank/DDBJ whole genome shotgun (WGS) entry which is preliminary data.</text>
</comment>
<keyword evidence="1" id="KW-0813">Transport</keyword>
<evidence type="ECO:0000256" key="3">
    <source>
        <dbReference type="ARBA" id="ARBA00022840"/>
    </source>
</evidence>
<dbReference type="PANTHER" id="PTHR42794:SF1">
    <property type="entry name" value="HEMIN IMPORT ATP-BINDING PROTEIN HMUV"/>
    <property type="match status" value="1"/>
</dbReference>
<proteinExistence type="predicted"/>
<dbReference type="SUPFAM" id="SSF52540">
    <property type="entry name" value="P-loop containing nucleoside triphosphate hydrolases"/>
    <property type="match status" value="1"/>
</dbReference>
<dbReference type="PATRIC" id="fig|1197174.4.peg.3199"/>
<dbReference type="PROSITE" id="PS50893">
    <property type="entry name" value="ABC_TRANSPORTER_2"/>
    <property type="match status" value="1"/>
</dbReference>
<evidence type="ECO:0000313" key="7">
    <source>
        <dbReference type="EMBL" id="EJI83872.1"/>
    </source>
</evidence>